<name>A0A9X6RLQ6_HYPEX</name>
<dbReference type="Proteomes" id="UP000192578">
    <property type="component" value="Unassembled WGS sequence"/>
</dbReference>
<dbReference type="AlphaFoldDB" id="A0A9X6RLQ6"/>
<evidence type="ECO:0000313" key="3">
    <source>
        <dbReference type="Proteomes" id="UP000192578"/>
    </source>
</evidence>
<gene>
    <name evidence="2" type="ORF">BV898_17001</name>
</gene>
<accession>A0A9X6RLQ6</accession>
<feature type="transmembrane region" description="Helical" evidence="1">
    <location>
        <begin position="6"/>
        <end position="27"/>
    </location>
</feature>
<protein>
    <submittedName>
        <fullName evidence="2">Uncharacterized protein</fullName>
    </submittedName>
</protein>
<keyword evidence="1" id="KW-0812">Transmembrane</keyword>
<keyword evidence="1" id="KW-0472">Membrane</keyword>
<keyword evidence="3" id="KW-1185">Reference proteome</keyword>
<comment type="caution">
    <text evidence="2">The sequence shown here is derived from an EMBL/GenBank/DDBJ whole genome shotgun (WGS) entry which is preliminary data.</text>
</comment>
<dbReference type="EMBL" id="MTYJ01000274">
    <property type="protein sequence ID" value="OWA52549.1"/>
    <property type="molecule type" value="Genomic_DNA"/>
</dbReference>
<reference evidence="3" key="1">
    <citation type="submission" date="2017-01" db="EMBL/GenBank/DDBJ databases">
        <title>Comparative genomics of anhydrobiosis in the tardigrade Hypsibius dujardini.</title>
        <authorList>
            <person name="Yoshida Y."/>
            <person name="Koutsovoulos G."/>
            <person name="Laetsch D."/>
            <person name="Stevens L."/>
            <person name="Kumar S."/>
            <person name="Horikawa D."/>
            <person name="Ishino K."/>
            <person name="Komine S."/>
            <person name="Tomita M."/>
            <person name="Blaxter M."/>
            <person name="Arakawa K."/>
        </authorList>
    </citation>
    <scope>NUCLEOTIDE SEQUENCE [LARGE SCALE GENOMIC DNA]</scope>
    <source>
        <strain evidence="3">Z151</strain>
    </source>
</reference>
<evidence type="ECO:0000313" key="2">
    <source>
        <dbReference type="EMBL" id="OWA52549.1"/>
    </source>
</evidence>
<proteinExistence type="predicted"/>
<sequence length="80" mass="9442">MPPSNYGSSSFSILYYCSGGVISREFFIGRSTRKQYRLHLPWWILEGKLLKFKRPLQAVPCYRSFIRNVCGDRTKRRSSF</sequence>
<organism evidence="2 3">
    <name type="scientific">Hypsibius exemplaris</name>
    <name type="common">Freshwater tardigrade</name>
    <dbReference type="NCBI Taxonomy" id="2072580"/>
    <lineage>
        <taxon>Eukaryota</taxon>
        <taxon>Metazoa</taxon>
        <taxon>Ecdysozoa</taxon>
        <taxon>Tardigrada</taxon>
        <taxon>Eutardigrada</taxon>
        <taxon>Parachela</taxon>
        <taxon>Hypsibioidea</taxon>
        <taxon>Hypsibiidae</taxon>
        <taxon>Hypsibius</taxon>
    </lineage>
</organism>
<keyword evidence="1" id="KW-1133">Transmembrane helix</keyword>
<evidence type="ECO:0000256" key="1">
    <source>
        <dbReference type="SAM" id="Phobius"/>
    </source>
</evidence>